<evidence type="ECO:0000256" key="1">
    <source>
        <dbReference type="SAM" id="MobiDB-lite"/>
    </source>
</evidence>
<proteinExistence type="predicted"/>
<feature type="compositionally biased region" description="Polar residues" evidence="1">
    <location>
        <begin position="202"/>
        <end position="217"/>
    </location>
</feature>
<accession>A0A7J6WQ55</accession>
<feature type="region of interest" description="Disordered" evidence="1">
    <location>
        <begin position="99"/>
        <end position="232"/>
    </location>
</feature>
<comment type="caution">
    <text evidence="2">The sequence shown here is derived from an EMBL/GenBank/DDBJ whole genome shotgun (WGS) entry which is preliminary data.</text>
</comment>
<feature type="compositionally biased region" description="Basic and acidic residues" evidence="1">
    <location>
        <begin position="99"/>
        <end position="147"/>
    </location>
</feature>
<gene>
    <name evidence="2" type="ORF">FRX31_010923</name>
</gene>
<dbReference type="EMBL" id="JABWDY010011887">
    <property type="protein sequence ID" value="KAF5199491.1"/>
    <property type="molecule type" value="Genomic_DNA"/>
</dbReference>
<feature type="region of interest" description="Disordered" evidence="1">
    <location>
        <begin position="62"/>
        <end position="82"/>
    </location>
</feature>
<keyword evidence="3" id="KW-1185">Reference proteome</keyword>
<reference evidence="2 3" key="1">
    <citation type="submission" date="2020-06" db="EMBL/GenBank/DDBJ databases">
        <title>Transcriptomic and genomic resources for Thalictrum thalictroides and T. hernandezii: Facilitating candidate gene discovery in an emerging model plant lineage.</title>
        <authorList>
            <person name="Arias T."/>
            <person name="Riano-Pachon D.M."/>
            <person name="Di Stilio V.S."/>
        </authorList>
    </citation>
    <scope>NUCLEOTIDE SEQUENCE [LARGE SCALE GENOMIC DNA]</scope>
    <source>
        <strain evidence="3">cv. WT478/WT964</strain>
        <tissue evidence="2">Leaves</tissue>
    </source>
</reference>
<protein>
    <submittedName>
        <fullName evidence="2">Uncharacterized protein</fullName>
    </submittedName>
</protein>
<feature type="compositionally biased region" description="Polar residues" evidence="1">
    <location>
        <begin position="164"/>
        <end position="183"/>
    </location>
</feature>
<name>A0A7J6WQ55_THATH</name>
<evidence type="ECO:0000313" key="3">
    <source>
        <dbReference type="Proteomes" id="UP000554482"/>
    </source>
</evidence>
<sequence length="232" mass="25630">MNGTENGMKIQVPEGDEGRLRGKMLKLIKYKDGKKLKKINRPGMIVGANRGGRLDQNDIVKDRENGSRTEHAGSDRNTFAMDHNSSEVYGKRNFKIFKHSKDEGFRRSSDKSDRGHLKETAEGAVSKEEISFTKHDEIGGQNGEKRQLLGTGDEFISNGRDLESQLNAESQDGSSESTNNDSGGHQEGNDTNDSEKEPVEVLTQQEGNSTYGTQQQEKAGADGAAWKEVNRL</sequence>
<dbReference type="Proteomes" id="UP000554482">
    <property type="component" value="Unassembled WGS sequence"/>
</dbReference>
<organism evidence="2 3">
    <name type="scientific">Thalictrum thalictroides</name>
    <name type="common">Rue-anemone</name>
    <name type="synonym">Anemone thalictroides</name>
    <dbReference type="NCBI Taxonomy" id="46969"/>
    <lineage>
        <taxon>Eukaryota</taxon>
        <taxon>Viridiplantae</taxon>
        <taxon>Streptophyta</taxon>
        <taxon>Embryophyta</taxon>
        <taxon>Tracheophyta</taxon>
        <taxon>Spermatophyta</taxon>
        <taxon>Magnoliopsida</taxon>
        <taxon>Ranunculales</taxon>
        <taxon>Ranunculaceae</taxon>
        <taxon>Thalictroideae</taxon>
        <taxon>Thalictrum</taxon>
    </lineage>
</organism>
<dbReference type="AlphaFoldDB" id="A0A7J6WQ55"/>
<evidence type="ECO:0000313" key="2">
    <source>
        <dbReference type="EMBL" id="KAF5199491.1"/>
    </source>
</evidence>
<feature type="compositionally biased region" description="Basic and acidic residues" evidence="1">
    <location>
        <begin position="62"/>
        <end position="74"/>
    </location>
</feature>